<reference evidence="1 2" key="1">
    <citation type="submission" date="2018-03" db="EMBL/GenBank/DDBJ databases">
        <title>A gene transfer event suggests a long-term partnership between eustigmatophyte algae and a novel lineage of endosymbiotic bacteria.</title>
        <authorList>
            <person name="Yurchenko T."/>
            <person name="Sevcikova T."/>
            <person name="Pribyl P."/>
            <person name="El Karkouri K."/>
            <person name="Klimes V."/>
            <person name="Amaral R."/>
            <person name="Zbrankova V."/>
            <person name="Kim E."/>
            <person name="Raoult D."/>
            <person name="Santos L.M.A."/>
            <person name="Elias M."/>
        </authorList>
    </citation>
    <scope>NUCLEOTIDE SEQUENCE [LARGE SCALE GENOMIC DNA]</scope>
    <source>
        <strain evidence="1">CCALA 838</strain>
    </source>
</reference>
<dbReference type="Proteomes" id="UP000241762">
    <property type="component" value="Chromosome"/>
</dbReference>
<organism evidence="1 2">
    <name type="scientific">Candidatus Phycorickettsia trachydisci</name>
    <dbReference type="NCBI Taxonomy" id="2115978"/>
    <lineage>
        <taxon>Bacteria</taxon>
        <taxon>Pseudomonadati</taxon>
        <taxon>Pseudomonadota</taxon>
        <taxon>Alphaproteobacteria</taxon>
        <taxon>Rickettsiales</taxon>
        <taxon>Rickettsiaceae</taxon>
        <taxon>Candidatus Phycorickettsia</taxon>
    </lineage>
</organism>
<sequence>MHKLELTENYQQIETVIKNKFPFLTQDIQTIDIDGVIGDAIVLLSTHSVYHPELLEIVKLISKEFKDQKPMQYLYILTNVSHIIDNHPIAKIDLPRIQNNFKELVIFLKEQYGIGTESWLKMINNPLFREKIFGNKKSKLYPYVENESLQIMDDELQHIYLPLKFLRDQEQIDKASIYRLDMIWYSAFDDLAKIVNKIFKQEEITDQELCDLFKKDVYLKGLYTENPTKMEQISKYLKNFCISWTLRFYADLLDIKSFKQLESCFNKEIKEIYTSWSLRIKNRLTDEHLVVNKTNLNELTKLIGELEDGIKDLKSQKYPCKQTINDALNTIANYNWNYKSIEKGFDYYIQSIEERPQDVFRQADVYITSLRNIRNRDTKNKWLEKYISYWPEELKEKCLTWFKKSDDRVSSSSEEIFKKHNIAKHKLLKIIADPLLQNAIKMDFLIDKIFFYCEINKPIENVANLLNQLQDINAVPKVKFSIELSILIAFCNHPRVNVLLDNLGIADESLSLEGSLVIACAFYNASLKASNEASKYLEKCAQYTTLVNTLYENNQDHLKDCESSIININKLLVIKLVREGSEDVDYREYLDYLETISPKDAQGLEAEIREVESLKYFTEFVETQTLELTPTQEQESLDIANLQENGQLSSQIAVIDDKEKWSQLVDWNERARKFHQLQQMRKAKLTEFAKTYCKHKVSDYKSTCRFEGEDYEFGNPEVFEVKKGEYAVITRNLYLDKVTKQRLYNAVSKGFCDSSEEEGIRTIHNQDGTEGYYISKKI</sequence>
<dbReference type="EMBL" id="CP027845">
    <property type="protein sequence ID" value="AVP86988.1"/>
    <property type="molecule type" value="Genomic_DNA"/>
</dbReference>
<protein>
    <submittedName>
        <fullName evidence="1">Uncharacterized protein</fullName>
    </submittedName>
</protein>
<dbReference type="RefSeq" id="WP_106873867.1">
    <property type="nucleotide sequence ID" value="NZ_CP027845.1"/>
</dbReference>
<dbReference type="KEGG" id="ptc:phytr_250"/>
<accession>A0A2P1P6V0</accession>
<evidence type="ECO:0000313" key="1">
    <source>
        <dbReference type="EMBL" id="AVP86988.1"/>
    </source>
</evidence>
<evidence type="ECO:0000313" key="2">
    <source>
        <dbReference type="Proteomes" id="UP000241762"/>
    </source>
</evidence>
<name>A0A2P1P6V0_9RICK</name>
<keyword evidence="2" id="KW-1185">Reference proteome</keyword>
<gene>
    <name evidence="1" type="ORF">phytr_250</name>
</gene>
<dbReference type="AlphaFoldDB" id="A0A2P1P6V0"/>
<proteinExistence type="predicted"/>